<gene>
    <name evidence="2" type="ORF">GCM10022235_28480</name>
</gene>
<proteinExistence type="predicted"/>
<dbReference type="Proteomes" id="UP001501222">
    <property type="component" value="Unassembled WGS sequence"/>
</dbReference>
<feature type="domain" description="Aminoglycoside phosphotransferase" evidence="1">
    <location>
        <begin position="69"/>
        <end position="295"/>
    </location>
</feature>
<organism evidence="2 3">
    <name type="scientific">Kribbella ginsengisoli</name>
    <dbReference type="NCBI Taxonomy" id="363865"/>
    <lineage>
        <taxon>Bacteria</taxon>
        <taxon>Bacillati</taxon>
        <taxon>Actinomycetota</taxon>
        <taxon>Actinomycetes</taxon>
        <taxon>Propionibacteriales</taxon>
        <taxon>Kribbellaceae</taxon>
        <taxon>Kribbella</taxon>
    </lineage>
</organism>
<keyword evidence="3" id="KW-1185">Reference proteome</keyword>
<comment type="caution">
    <text evidence="2">The sequence shown here is derived from an EMBL/GenBank/DDBJ whole genome shotgun (WGS) entry which is preliminary data.</text>
</comment>
<name>A0ABP6X171_9ACTN</name>
<sequence length="371" mass="41846">METFWQVNKALASRVVRARNANRRVRSELGGDGGRWRIVDTPGPEVVARAFDLGRTLTDLVLVRRGSTEAWRLDTDRGSYFVKGAWDGLGLQFTPGGVPDQLSAAMAFERRALEAGIAMPEPISPVDPWLDSVARINDRLFRVYRWIDHRPLRPDDDLTDWIGRTMARIHQLEPMVGVGLPDWWRGPVWPRTYWEEWIDEAQHLDRPWSSLARERLAGVLDLSNRIAELCEVAPDPVTTHGDFKTHNLLMTPTGPVLIDWDSVRIDSAALEAGRVAHIFAAGDPAQLTRILTAYTAAGGDISWPGPDLFISVLRHDLQVLYDRVLVSLNRNPPTWWMGDNHAIESSIEQLLNQLPIRVDELRRLALSINSG</sequence>
<reference evidence="3" key="1">
    <citation type="journal article" date="2019" name="Int. J. Syst. Evol. Microbiol.">
        <title>The Global Catalogue of Microorganisms (GCM) 10K type strain sequencing project: providing services to taxonomists for standard genome sequencing and annotation.</title>
        <authorList>
            <consortium name="The Broad Institute Genomics Platform"/>
            <consortium name="The Broad Institute Genome Sequencing Center for Infectious Disease"/>
            <person name="Wu L."/>
            <person name="Ma J."/>
        </authorList>
    </citation>
    <scope>NUCLEOTIDE SEQUENCE [LARGE SCALE GENOMIC DNA]</scope>
    <source>
        <strain evidence="3">JCM 16928</strain>
    </source>
</reference>
<dbReference type="InterPro" id="IPR002575">
    <property type="entry name" value="Aminoglycoside_PTrfase"/>
</dbReference>
<dbReference type="RefSeq" id="WP_344840843.1">
    <property type="nucleotide sequence ID" value="NZ_BAABAA010000003.1"/>
</dbReference>
<dbReference type="InterPro" id="IPR011009">
    <property type="entry name" value="Kinase-like_dom_sf"/>
</dbReference>
<dbReference type="EMBL" id="BAABAA010000003">
    <property type="protein sequence ID" value="GAA3558646.1"/>
    <property type="molecule type" value="Genomic_DNA"/>
</dbReference>
<accession>A0ABP6X171</accession>
<protein>
    <recommendedName>
        <fullName evidence="1">Aminoglycoside phosphotransferase domain-containing protein</fullName>
    </recommendedName>
</protein>
<dbReference type="SUPFAM" id="SSF56112">
    <property type="entry name" value="Protein kinase-like (PK-like)"/>
    <property type="match status" value="1"/>
</dbReference>
<dbReference type="Gene3D" id="3.90.1200.10">
    <property type="match status" value="1"/>
</dbReference>
<evidence type="ECO:0000259" key="1">
    <source>
        <dbReference type="Pfam" id="PF01636"/>
    </source>
</evidence>
<dbReference type="Pfam" id="PF01636">
    <property type="entry name" value="APH"/>
    <property type="match status" value="1"/>
</dbReference>
<evidence type="ECO:0000313" key="2">
    <source>
        <dbReference type="EMBL" id="GAA3558646.1"/>
    </source>
</evidence>
<evidence type="ECO:0000313" key="3">
    <source>
        <dbReference type="Proteomes" id="UP001501222"/>
    </source>
</evidence>